<dbReference type="InterPro" id="IPR053140">
    <property type="entry name" value="GDSL_Rv0518-like"/>
</dbReference>
<dbReference type="PANTHER" id="PTHR43784">
    <property type="entry name" value="GDSL-LIKE LIPASE/ACYLHYDROLASE, PUTATIVE (AFU_ORTHOLOGUE AFUA_2G00820)-RELATED"/>
    <property type="match status" value="1"/>
</dbReference>
<protein>
    <submittedName>
        <fullName evidence="2">Lysophospholipase L1</fullName>
    </submittedName>
</protein>
<name>A0A239J3P6_9ACTN</name>
<dbReference type="SUPFAM" id="SSF52266">
    <property type="entry name" value="SGNH hydrolase"/>
    <property type="match status" value="1"/>
</dbReference>
<dbReference type="InterPro" id="IPR036514">
    <property type="entry name" value="SGNH_hydro_sf"/>
</dbReference>
<evidence type="ECO:0000259" key="1">
    <source>
        <dbReference type="Pfam" id="PF13472"/>
    </source>
</evidence>
<evidence type="ECO:0000313" key="3">
    <source>
        <dbReference type="Proteomes" id="UP000198280"/>
    </source>
</evidence>
<dbReference type="RefSeq" id="WP_089225837.1">
    <property type="nucleotide sequence ID" value="NZ_FZOF01000012.1"/>
</dbReference>
<evidence type="ECO:0000313" key="2">
    <source>
        <dbReference type="EMBL" id="SNT00292.1"/>
    </source>
</evidence>
<proteinExistence type="predicted"/>
<feature type="domain" description="SGNH hydrolase-type esterase" evidence="1">
    <location>
        <begin position="233"/>
        <end position="420"/>
    </location>
</feature>
<dbReference type="EMBL" id="FZOF01000012">
    <property type="protein sequence ID" value="SNT00292.1"/>
    <property type="molecule type" value="Genomic_DNA"/>
</dbReference>
<dbReference type="InterPro" id="IPR013830">
    <property type="entry name" value="SGNH_hydro"/>
</dbReference>
<dbReference type="AlphaFoldDB" id="A0A239J3P6"/>
<dbReference type="PANTHER" id="PTHR43784:SF2">
    <property type="entry name" value="GDSL-LIKE LIPASE_ACYLHYDROLASE, PUTATIVE (AFU_ORTHOLOGUE AFUA_2G00820)-RELATED"/>
    <property type="match status" value="1"/>
</dbReference>
<accession>A0A239J3P6</accession>
<keyword evidence="3" id="KW-1185">Reference proteome</keyword>
<dbReference type="Pfam" id="PF13472">
    <property type="entry name" value="Lipase_GDSL_2"/>
    <property type="match status" value="1"/>
</dbReference>
<gene>
    <name evidence="2" type="ORF">SAMN05216252_11261</name>
</gene>
<dbReference type="Gene3D" id="3.40.50.1110">
    <property type="entry name" value="SGNH hydrolase"/>
    <property type="match status" value="1"/>
</dbReference>
<dbReference type="OrthoDB" id="1828825at2"/>
<sequence length="441" mass="45560">MARSSGYALLAGIVALAAVISAAIFVTADRTGASGRSGGPVVAAGLPGVPNQAAPAASGSWVGTWSTSPVGGEPNAPDGYAGWSIRNVVHTSVGGTSARVHLSNLFGRTPLQIGRATVAVAAAPGSPAAAGGTMRSLTFGGRTQVRIPAGGSVVSDPVQLAVPQAADLLVTTYTPQASGPVTYHPRAQQTSFMAFGERAARSDGAAYTTRTPYWRYVTGVDVFTRQAAGSVVLFGDSITDGITATPGANHRWPDRLATRLRGSGDRGLRLGVLNQGISGNRVLRDGEYGGNPSGLSRLERDALSQTGVRTLVVELGINDVLRPPQRTGAQEIVSGLREIVARGHERGLRVLGATLTPCGGHAGYNTHSEAVRQQVNAAIRAGTVFDEVIDFDRALRDPNRPSALLPAYDSGDHLHPSDAGFLRMAETVKLSLLKGGVAAKV</sequence>
<dbReference type="CDD" id="cd01830">
    <property type="entry name" value="XynE_like"/>
    <property type="match status" value="1"/>
</dbReference>
<organism evidence="2 3">
    <name type="scientific">Actinacidiphila glaucinigra</name>
    <dbReference type="NCBI Taxonomy" id="235986"/>
    <lineage>
        <taxon>Bacteria</taxon>
        <taxon>Bacillati</taxon>
        <taxon>Actinomycetota</taxon>
        <taxon>Actinomycetes</taxon>
        <taxon>Kitasatosporales</taxon>
        <taxon>Streptomycetaceae</taxon>
        <taxon>Actinacidiphila</taxon>
    </lineage>
</organism>
<dbReference type="Proteomes" id="UP000198280">
    <property type="component" value="Unassembled WGS sequence"/>
</dbReference>
<reference evidence="2 3" key="1">
    <citation type="submission" date="2017-06" db="EMBL/GenBank/DDBJ databases">
        <authorList>
            <person name="Kim H.J."/>
            <person name="Triplett B.A."/>
        </authorList>
    </citation>
    <scope>NUCLEOTIDE SEQUENCE [LARGE SCALE GENOMIC DNA]</scope>
    <source>
        <strain evidence="2 3">CGMCC 4.1858</strain>
    </source>
</reference>